<dbReference type="InterPro" id="IPR043129">
    <property type="entry name" value="ATPase_NBD"/>
</dbReference>
<name>A0A642UXJ1_DIURU</name>
<evidence type="ECO:0000256" key="3">
    <source>
        <dbReference type="SAM" id="MobiDB-lite"/>
    </source>
</evidence>
<dbReference type="AlphaFoldDB" id="A0A642UXJ1"/>
<dbReference type="InterPro" id="IPR013126">
    <property type="entry name" value="Hsp_70_fam"/>
</dbReference>
<gene>
    <name evidence="4" type="ORF">DIURU_002286</name>
</gene>
<dbReference type="PANTHER" id="PTHR45639:SF34">
    <property type="entry name" value="CHAPERONE PROTEIN DNAK"/>
    <property type="match status" value="1"/>
</dbReference>
<dbReference type="Pfam" id="PF00012">
    <property type="entry name" value="HSP70"/>
    <property type="match status" value="2"/>
</dbReference>
<dbReference type="EMBL" id="SWFT01000066">
    <property type="protein sequence ID" value="KAA8903774.1"/>
    <property type="molecule type" value="Genomic_DNA"/>
</dbReference>
<feature type="region of interest" description="Disordered" evidence="3">
    <location>
        <begin position="250"/>
        <end position="270"/>
    </location>
</feature>
<dbReference type="Gene3D" id="3.30.30.30">
    <property type="match status" value="1"/>
</dbReference>
<dbReference type="GO" id="GO:0034663">
    <property type="term" value="C:endoplasmic reticulum chaperone complex"/>
    <property type="evidence" value="ECO:0007669"/>
    <property type="project" value="TreeGrafter"/>
</dbReference>
<accession>A0A642UXJ1</accession>
<keyword evidence="1" id="KW-0547">Nucleotide-binding</keyword>
<organism evidence="4 5">
    <name type="scientific">Diutina rugosa</name>
    <name type="common">Yeast</name>
    <name type="synonym">Candida rugosa</name>
    <dbReference type="NCBI Taxonomy" id="5481"/>
    <lineage>
        <taxon>Eukaryota</taxon>
        <taxon>Fungi</taxon>
        <taxon>Dikarya</taxon>
        <taxon>Ascomycota</taxon>
        <taxon>Saccharomycotina</taxon>
        <taxon>Pichiomycetes</taxon>
        <taxon>Debaryomycetaceae</taxon>
        <taxon>Diutina</taxon>
    </lineage>
</organism>
<dbReference type="GO" id="GO:0030968">
    <property type="term" value="P:endoplasmic reticulum unfolded protein response"/>
    <property type="evidence" value="ECO:0007669"/>
    <property type="project" value="TreeGrafter"/>
</dbReference>
<keyword evidence="5" id="KW-1185">Reference proteome</keyword>
<dbReference type="GO" id="GO:0005524">
    <property type="term" value="F:ATP binding"/>
    <property type="evidence" value="ECO:0007669"/>
    <property type="project" value="UniProtKB-KW"/>
</dbReference>
<dbReference type="Proteomes" id="UP000449547">
    <property type="component" value="Unassembled WGS sequence"/>
</dbReference>
<dbReference type="GO" id="GO:0140662">
    <property type="term" value="F:ATP-dependent protein folding chaperone"/>
    <property type="evidence" value="ECO:0007669"/>
    <property type="project" value="InterPro"/>
</dbReference>
<evidence type="ECO:0000313" key="5">
    <source>
        <dbReference type="Proteomes" id="UP000449547"/>
    </source>
</evidence>
<dbReference type="RefSeq" id="XP_034012980.1">
    <property type="nucleotide sequence ID" value="XM_034154920.1"/>
</dbReference>
<keyword evidence="2" id="KW-0067">ATP-binding</keyword>
<dbReference type="Gene3D" id="3.30.420.40">
    <property type="match status" value="4"/>
</dbReference>
<sequence length="431" mass="47724">MGLVIGVDPGSSSLRGAVRKSGAYVVFYEQPSAIGLNNRKWVHGHEAISHSGRLPEQVVFNLKQFKNPEFWKSMMGPKHNFPHLINKGPEGLSIPLALGGSVREWTIPELEARSLGAVTQKAKTLCHTPATDAVIAVPDNASDDEVESIVRSAMSCDLNVKPMRESELAVIAHGLDKGLGDRLVAVVHVGQTLTMSLVRIKDHDMYVEEFVLHDEKLCGNDVDERLLETLAPGVQTAIWDKLNDDPLSLKGLSKTTPKKATEKKGGEEVKRENRLQLHRDKQFVRRRLLNILNSGKKKLAKKDTHHVEVTLHKRTFMGKVLKKKYEEVCQKASRRIIEKVNEQFEDEHSASSDKHKKSDLFAAVILGGLFNVPVVKESLLECFKDVPKLYDDCPEHTIVLGGAMHGEKITDGGTIPIPPFPFSAPDEGSSV</sequence>
<evidence type="ECO:0000256" key="1">
    <source>
        <dbReference type="ARBA" id="ARBA00022741"/>
    </source>
</evidence>
<protein>
    <submittedName>
        <fullName evidence="4">Uncharacterized protein</fullName>
    </submittedName>
</protein>
<evidence type="ECO:0000256" key="2">
    <source>
        <dbReference type="ARBA" id="ARBA00022840"/>
    </source>
</evidence>
<comment type="caution">
    <text evidence="4">The sequence shown here is derived from an EMBL/GenBank/DDBJ whole genome shotgun (WGS) entry which is preliminary data.</text>
</comment>
<feature type="compositionally biased region" description="Basic and acidic residues" evidence="3">
    <location>
        <begin position="259"/>
        <end position="270"/>
    </location>
</feature>
<dbReference type="Gene3D" id="3.90.640.10">
    <property type="entry name" value="Actin, Chain A, domain 4"/>
    <property type="match status" value="2"/>
</dbReference>
<dbReference type="GeneID" id="54780937"/>
<dbReference type="VEuPathDB" id="FungiDB:DIURU_002286"/>
<reference evidence="4 5" key="1">
    <citation type="submission" date="2019-07" db="EMBL/GenBank/DDBJ databases">
        <title>Genome assembly of two rare yeast pathogens: Diutina rugosa and Trichomonascus ciferrii.</title>
        <authorList>
            <person name="Mixao V."/>
            <person name="Saus E."/>
            <person name="Hansen A."/>
            <person name="Lass-Flor C."/>
            <person name="Gabaldon T."/>
        </authorList>
    </citation>
    <scope>NUCLEOTIDE SEQUENCE [LARGE SCALE GENOMIC DNA]</scope>
    <source>
        <strain evidence="4 5">CBS 613</strain>
    </source>
</reference>
<proteinExistence type="predicted"/>
<dbReference type="SUPFAM" id="SSF53067">
    <property type="entry name" value="Actin-like ATPase domain"/>
    <property type="match status" value="2"/>
</dbReference>
<dbReference type="PANTHER" id="PTHR45639">
    <property type="entry name" value="HSC70CB, ISOFORM G-RELATED"/>
    <property type="match status" value="1"/>
</dbReference>
<evidence type="ECO:0000313" key="4">
    <source>
        <dbReference type="EMBL" id="KAA8903774.1"/>
    </source>
</evidence>